<feature type="domain" description="DNA2/NAM7 helicase helicase" evidence="1">
    <location>
        <begin position="521"/>
        <end position="587"/>
    </location>
</feature>
<dbReference type="EMBL" id="JACCKB010000020">
    <property type="protein sequence ID" value="NYZ67040.1"/>
    <property type="molecule type" value="Genomic_DNA"/>
</dbReference>
<dbReference type="RefSeq" id="WP_180569062.1">
    <property type="nucleotide sequence ID" value="NZ_JACCKB010000020.1"/>
</dbReference>
<sequence length="1432" mass="163859">MRFLTNKNIEQGVSAKYDRKNRYVVKRYKTKAGSFVYLLTNSSNNDRLAIPHYLMDRFRALLVKLHKKMEKAAAQDIEIDEKLYFKDAEYYRFEYTANTLEHLIIVDLNSAGRFNIYREAVNTVVDLLYDAGLDHPNGVFDRIIDYHKLFQFTFNEGSESITSGLSVRRNTLIEMGDYIPLEKDAQNHVISVTTAPTSFDNGLTQKSGGVKKAADTKNLEFKRKLGERNTEQNHTVDYDTLFGASSAKKAKRPVNNKAKLPSIKITKTSCPLPLLAGDIKSHTAKVYKCELTSEDASALRKGVLADRDAEHLLGFEIFTAIFKKNGKLKSFSFPLYYMNVKVEESGRFLHVYPPENGDVYLNHLSLSVFIENFSDSKKSEPLDSFFNTLLSQKIEIDKKLHNISIRRQLPYSEDVFRQTREILIGKRGENGKGGIIENLNIIGIECDLGSVVLYRAERNPSPLTRALDLDLKKIQRTAHEYPDRFYTSLLGKFLNPELKTNSINVEQFCSTPLSPGTLTKSSKALTQNLNDHDFVLLEGPPGTGKTFTIRNLLIHCLNSDKKLLIVSDQQAAIHALNEKIQEYLVGKDVASVTAAKTMNLWKSAIKVIDEVPSSTDDLGLWINKLSKMLAMDLSREQDWPHDNPKILEDIRQLDLEYQEVKENIGRVLNKSFELVNRKSQIIPKNLHPSNHDDISDLTAFLTFIGSGELSKANKSVGYRKHLALTSKFVELRRDMLNSNYASCYPDFEFRMESIDELEAIVSGHINILQLLIKERPKTEDEFFNLFQTEVESYINSFLVDYWTKCFDSISNGSITLKIQATLKHPCISVWKNLLKQLLFHQDFISIVKNCENPDQILRQFNQIHHFLDPNNVDVEHCLAFDICLYFLSGYREVSINYQLEQLTKIQQKRDTLIKEMCLLKLTSISKKAIANRQNGTNRATKINNLVESLKSCNTIDTGSGASILKELQEELWDCFPIWICRKQAVPFLFPSKENMIDLVVVDEAGQCRVDDALPLLYRAKKLMVVGDDKQTVFNKNSIIDDYLFREAELEEHLRSIQARGVKGGGSNLFELVKSIKQGGVLLDEHYRCPPSIIAYSNEYVYNNDLKIMQWQLPSSAPSVVVDYGEKIATSNKKTTNWKYKGIEVEMVDRFFSYIVKTIKKIEKETKRIINVETDVAICYFLLKNEPYIKDNKSKLLAKLDRGRDVLDGAGAALQGKERDYIFYYWDISSSNLASFRQGDDPDKRKGELNVLMSRPKVRAYHYLHRNFETLNHGSTTITNYLWNTYRSQNKRSTKVRSNNDYIWADSTSGHAIIAILSHLWSCRSIPAVDTYEPYFNIVIGNPKQKVDLMLVPKNDTKSSLTDKSIAVVDLSSFKMSDNSVDDVVDYYFQLQRAVPRVDPVFTFIHEIADERSGAYQQIEKKILAEVPVRRRS</sequence>
<dbReference type="Gene3D" id="3.40.50.300">
    <property type="entry name" value="P-loop containing nucleotide triphosphate hydrolases"/>
    <property type="match status" value="3"/>
</dbReference>
<dbReference type="Proteomes" id="UP000569732">
    <property type="component" value="Unassembled WGS sequence"/>
</dbReference>
<proteinExistence type="predicted"/>
<evidence type="ECO:0000313" key="2">
    <source>
        <dbReference type="EMBL" id="NYZ67040.1"/>
    </source>
</evidence>
<dbReference type="InterPro" id="IPR027417">
    <property type="entry name" value="P-loop_NTPase"/>
</dbReference>
<dbReference type="SUPFAM" id="SSF52540">
    <property type="entry name" value="P-loop containing nucleoside triphosphate hydrolases"/>
    <property type="match status" value="1"/>
</dbReference>
<protein>
    <submittedName>
        <fullName evidence="2">UvrD-helicase domain-containing protein</fullName>
    </submittedName>
</protein>
<dbReference type="InterPro" id="IPR041677">
    <property type="entry name" value="DNA2/NAM7_AAA_11"/>
</dbReference>
<gene>
    <name evidence="2" type="ORF">H0A36_13550</name>
</gene>
<dbReference type="InterPro" id="IPR045055">
    <property type="entry name" value="DNA2/NAM7-like"/>
</dbReference>
<evidence type="ECO:0000259" key="1">
    <source>
        <dbReference type="Pfam" id="PF13086"/>
    </source>
</evidence>
<organism evidence="2 3">
    <name type="scientific">Spartinivicinus marinus</name>
    <dbReference type="NCBI Taxonomy" id="2994442"/>
    <lineage>
        <taxon>Bacteria</taxon>
        <taxon>Pseudomonadati</taxon>
        <taxon>Pseudomonadota</taxon>
        <taxon>Gammaproteobacteria</taxon>
        <taxon>Oceanospirillales</taxon>
        <taxon>Zooshikellaceae</taxon>
        <taxon>Spartinivicinus</taxon>
    </lineage>
</organism>
<dbReference type="PANTHER" id="PTHR10887:SF495">
    <property type="entry name" value="HELICASE SENATAXIN ISOFORM X1-RELATED"/>
    <property type="match status" value="1"/>
</dbReference>
<name>A0A853HZ87_9GAMM</name>
<accession>A0A853HZ87</accession>
<dbReference type="PANTHER" id="PTHR10887">
    <property type="entry name" value="DNA2/NAM7 HELICASE FAMILY"/>
    <property type="match status" value="1"/>
</dbReference>
<evidence type="ECO:0000313" key="3">
    <source>
        <dbReference type="Proteomes" id="UP000569732"/>
    </source>
</evidence>
<reference evidence="2 3" key="1">
    <citation type="submission" date="2020-07" db="EMBL/GenBank/DDBJ databases">
        <title>Endozoicomonas sp. nov., isolated from sediment.</title>
        <authorList>
            <person name="Gu T."/>
        </authorList>
    </citation>
    <scope>NUCLEOTIDE SEQUENCE [LARGE SCALE GENOMIC DNA]</scope>
    <source>
        <strain evidence="2 3">SM1973</strain>
    </source>
</reference>
<dbReference type="Pfam" id="PF13086">
    <property type="entry name" value="AAA_11"/>
    <property type="match status" value="1"/>
</dbReference>
<keyword evidence="3" id="KW-1185">Reference proteome</keyword>
<comment type="caution">
    <text evidence="2">The sequence shown here is derived from an EMBL/GenBank/DDBJ whole genome shotgun (WGS) entry which is preliminary data.</text>
</comment>